<dbReference type="InterPro" id="IPR043128">
    <property type="entry name" value="Rev_trsase/Diguanyl_cyclase"/>
</dbReference>
<dbReference type="OrthoDB" id="7756796at2759"/>
<keyword evidence="3" id="KW-0540">Nuclease</keyword>
<feature type="domain" description="Reverse transcriptase RNase H-like" evidence="9">
    <location>
        <begin position="317"/>
        <end position="396"/>
    </location>
</feature>
<evidence type="ECO:0000256" key="2">
    <source>
        <dbReference type="ARBA" id="ARBA00022695"/>
    </source>
</evidence>
<feature type="domain" description="Reverse transcriptase" evidence="8">
    <location>
        <begin position="125"/>
        <end position="268"/>
    </location>
</feature>
<evidence type="ECO:0000256" key="3">
    <source>
        <dbReference type="ARBA" id="ARBA00022722"/>
    </source>
</evidence>
<dbReference type="PANTHER" id="PTHR37984">
    <property type="entry name" value="PROTEIN CBG26694"/>
    <property type="match status" value="1"/>
</dbReference>
<dbReference type="Pfam" id="PF17917">
    <property type="entry name" value="RT_RNaseH"/>
    <property type="match status" value="1"/>
</dbReference>
<keyword evidence="4" id="KW-0255">Endonuclease</keyword>
<dbReference type="CDD" id="cd09274">
    <property type="entry name" value="RNase_HI_RT_Ty3"/>
    <property type="match status" value="1"/>
</dbReference>
<evidence type="ECO:0000259" key="8">
    <source>
        <dbReference type="Pfam" id="PF00078"/>
    </source>
</evidence>
<evidence type="ECO:0000256" key="6">
    <source>
        <dbReference type="ARBA" id="ARBA00022918"/>
    </source>
</evidence>
<evidence type="ECO:0000259" key="9">
    <source>
        <dbReference type="Pfam" id="PF17917"/>
    </source>
</evidence>
<dbReference type="SUPFAM" id="SSF56672">
    <property type="entry name" value="DNA/RNA polymerases"/>
    <property type="match status" value="1"/>
</dbReference>
<evidence type="ECO:0000313" key="11">
    <source>
        <dbReference type="Proteomes" id="UP000198211"/>
    </source>
</evidence>
<name>A0A225WX37_9STRA</name>
<proteinExistence type="predicted"/>
<dbReference type="AlphaFoldDB" id="A0A225WX37"/>
<dbReference type="GO" id="GO:0003964">
    <property type="term" value="F:RNA-directed DNA polymerase activity"/>
    <property type="evidence" value="ECO:0007669"/>
    <property type="project" value="UniProtKB-KW"/>
</dbReference>
<gene>
    <name evidence="10" type="ORF">PHMEG_0003111</name>
</gene>
<evidence type="ECO:0000256" key="1">
    <source>
        <dbReference type="ARBA" id="ARBA00022679"/>
    </source>
</evidence>
<organism evidence="10 11">
    <name type="scientific">Phytophthora megakarya</name>
    <dbReference type="NCBI Taxonomy" id="4795"/>
    <lineage>
        <taxon>Eukaryota</taxon>
        <taxon>Sar</taxon>
        <taxon>Stramenopiles</taxon>
        <taxon>Oomycota</taxon>
        <taxon>Peronosporomycetes</taxon>
        <taxon>Peronosporales</taxon>
        <taxon>Peronosporaceae</taxon>
        <taxon>Phytophthora</taxon>
    </lineage>
</organism>
<dbReference type="EMBL" id="NBNE01000153">
    <property type="protein sequence ID" value="OWZ22221.1"/>
    <property type="molecule type" value="Genomic_DNA"/>
</dbReference>
<dbReference type="InterPro" id="IPR041373">
    <property type="entry name" value="RT_RNaseH"/>
</dbReference>
<keyword evidence="2" id="KW-0548">Nucleotidyltransferase</keyword>
<dbReference type="InterPro" id="IPR050951">
    <property type="entry name" value="Retrovirus_Pol_polyprotein"/>
</dbReference>
<protein>
    <submittedName>
        <fullName evidence="10">Pol Polyprotein</fullName>
    </submittedName>
</protein>
<dbReference type="InterPro" id="IPR043502">
    <property type="entry name" value="DNA/RNA_pol_sf"/>
</dbReference>
<dbReference type="GO" id="GO:0004519">
    <property type="term" value="F:endonuclease activity"/>
    <property type="evidence" value="ECO:0007669"/>
    <property type="project" value="UniProtKB-KW"/>
</dbReference>
<keyword evidence="1" id="KW-0808">Transferase</keyword>
<dbReference type="Pfam" id="PF00078">
    <property type="entry name" value="RVT_1"/>
    <property type="match status" value="1"/>
</dbReference>
<evidence type="ECO:0000313" key="10">
    <source>
        <dbReference type="EMBL" id="OWZ22221.1"/>
    </source>
</evidence>
<dbReference type="Gene3D" id="3.10.10.10">
    <property type="entry name" value="HIV Type 1 Reverse Transcriptase, subunit A, domain 1"/>
    <property type="match status" value="1"/>
</dbReference>
<dbReference type="Proteomes" id="UP000198211">
    <property type="component" value="Unassembled WGS sequence"/>
</dbReference>
<comment type="caution">
    <text evidence="10">The sequence shown here is derived from an EMBL/GenBank/DDBJ whole genome shotgun (WGS) entry which is preliminary data.</text>
</comment>
<accession>A0A225WX37</accession>
<dbReference type="InterPro" id="IPR000477">
    <property type="entry name" value="RT_dom"/>
</dbReference>
<dbReference type="Gene3D" id="3.30.70.270">
    <property type="match status" value="1"/>
</dbReference>
<dbReference type="CDD" id="cd01647">
    <property type="entry name" value="RT_LTR"/>
    <property type="match status" value="1"/>
</dbReference>
<keyword evidence="11" id="KW-1185">Reference proteome</keyword>
<evidence type="ECO:0000256" key="7">
    <source>
        <dbReference type="SAM" id="MobiDB-lite"/>
    </source>
</evidence>
<evidence type="ECO:0000256" key="5">
    <source>
        <dbReference type="ARBA" id="ARBA00022801"/>
    </source>
</evidence>
<evidence type="ECO:0000256" key="4">
    <source>
        <dbReference type="ARBA" id="ARBA00022759"/>
    </source>
</evidence>
<keyword evidence="6" id="KW-0695">RNA-directed DNA polymerase</keyword>
<keyword evidence="5" id="KW-0378">Hydrolase</keyword>
<dbReference type="GO" id="GO:0016787">
    <property type="term" value="F:hydrolase activity"/>
    <property type="evidence" value="ECO:0007669"/>
    <property type="project" value="UniProtKB-KW"/>
</dbReference>
<dbReference type="PANTHER" id="PTHR37984:SF5">
    <property type="entry name" value="PROTEIN NYNRIN-LIKE"/>
    <property type="match status" value="1"/>
</dbReference>
<reference evidence="11" key="1">
    <citation type="submission" date="2017-03" db="EMBL/GenBank/DDBJ databases">
        <title>Phytopthora megakarya and P. palmivora, two closely related causual agents of cacao black pod achieved similar genome size and gene model numbers by different mechanisms.</title>
        <authorList>
            <person name="Ali S."/>
            <person name="Shao J."/>
            <person name="Larry D.J."/>
            <person name="Kronmiller B."/>
            <person name="Shen D."/>
            <person name="Strem M.D."/>
            <person name="Melnick R.L."/>
            <person name="Guiltinan M.J."/>
            <person name="Tyler B.M."/>
            <person name="Meinhardt L.W."/>
            <person name="Bailey B.A."/>
        </authorList>
    </citation>
    <scope>NUCLEOTIDE SEQUENCE [LARGE SCALE GENOMIC DNA]</scope>
    <source>
        <strain evidence="11">zdho120</strain>
    </source>
</reference>
<dbReference type="STRING" id="4795.A0A225WX37"/>
<sequence>MSALGLINNFKVKVVQWDDNSYRLNTGRGGSKGHEPSEPDEQQEDLYPGETKEIADGAVHPEQLLPELQDAELAQKYLDLLVKHQELYGGHLGHMRFDDYLIPISPDYKPAHAKPYAIPPFFLVKKDGSLRLLIDYRWFNKFLCRSPYYVPRIREILMRLAKPKCISTFDANLGYYARRLARQSRPLTAFCLPFGKFQYKRLPMGISTSPDEYQACMERIFGDLEFVVVYLNEILVFSKAEEEHLEHLRVVLSVEGVKPKAKKIQAIQQIAVPRNCKELRRFLGMINYYRDMVPYKTTLCKPLQRFTSSKVPGTQHGGLVMQETKILAYYSRTLNKHQINYTAMELVLLSIVELLREYRTMLLGFPVVVHTDHKNLIYPTATNLRVKRWKLLLSEYRLSLHYIEGVKNVGADAFSRMRFATDKGKSLYEEICAATEAIECVMHGPVIRQH</sequence>
<feature type="region of interest" description="Disordered" evidence="7">
    <location>
        <begin position="23"/>
        <end position="45"/>
    </location>
</feature>